<sequence>KTPSPGSLLTSGGGPRSINPPSVPYLNVAPLSVSAPNEETSFSFIPPHSTCDAGASNKDQENPAVPFSISAVPSAVSLAQPLAVPSAVSLAQPLAVPSAVSLAQPLAVPSA</sequence>
<feature type="compositionally biased region" description="Low complexity" evidence="1">
    <location>
        <begin position="1"/>
        <end position="10"/>
    </location>
</feature>
<organism evidence="2">
    <name type="scientific">Cyprideis torosa</name>
    <dbReference type="NCBI Taxonomy" id="163714"/>
    <lineage>
        <taxon>Eukaryota</taxon>
        <taxon>Metazoa</taxon>
        <taxon>Ecdysozoa</taxon>
        <taxon>Arthropoda</taxon>
        <taxon>Crustacea</taxon>
        <taxon>Oligostraca</taxon>
        <taxon>Ostracoda</taxon>
        <taxon>Podocopa</taxon>
        <taxon>Podocopida</taxon>
        <taxon>Cytherocopina</taxon>
        <taxon>Cytheroidea</taxon>
        <taxon>Cytherideidae</taxon>
        <taxon>Cyprideis</taxon>
    </lineage>
</organism>
<feature type="non-terminal residue" evidence="2">
    <location>
        <position position="1"/>
    </location>
</feature>
<proteinExistence type="predicted"/>
<feature type="non-terminal residue" evidence="2">
    <location>
        <position position="111"/>
    </location>
</feature>
<dbReference type="EMBL" id="OB707654">
    <property type="protein sequence ID" value="CAD7238741.1"/>
    <property type="molecule type" value="Genomic_DNA"/>
</dbReference>
<name>A0A7R8X0T9_9CRUS</name>
<evidence type="ECO:0000313" key="2">
    <source>
        <dbReference type="EMBL" id="CAD7238741.1"/>
    </source>
</evidence>
<feature type="region of interest" description="Disordered" evidence="1">
    <location>
        <begin position="38"/>
        <end position="64"/>
    </location>
</feature>
<protein>
    <submittedName>
        <fullName evidence="2">Uncharacterized protein</fullName>
    </submittedName>
</protein>
<reference evidence="2" key="1">
    <citation type="submission" date="2020-11" db="EMBL/GenBank/DDBJ databases">
        <authorList>
            <person name="Tran Van P."/>
        </authorList>
    </citation>
    <scope>NUCLEOTIDE SEQUENCE</scope>
</reference>
<dbReference type="AlphaFoldDB" id="A0A7R8X0T9"/>
<evidence type="ECO:0000256" key="1">
    <source>
        <dbReference type="SAM" id="MobiDB-lite"/>
    </source>
</evidence>
<gene>
    <name evidence="2" type="ORF">CTOB1V02_LOCUS16556</name>
</gene>
<accession>A0A7R8X0T9</accession>
<feature type="region of interest" description="Disordered" evidence="1">
    <location>
        <begin position="1"/>
        <end position="21"/>
    </location>
</feature>